<feature type="signal peptide" evidence="2">
    <location>
        <begin position="1"/>
        <end position="22"/>
    </location>
</feature>
<dbReference type="Pfam" id="PF00057">
    <property type="entry name" value="Ldl_recept_a"/>
    <property type="match status" value="1"/>
</dbReference>
<reference evidence="3 4" key="1">
    <citation type="submission" date="2022-05" db="EMBL/GenBank/DDBJ databases">
        <authorList>
            <consortium name="Genoscope - CEA"/>
            <person name="William W."/>
        </authorList>
    </citation>
    <scope>NUCLEOTIDE SEQUENCE [LARGE SCALE GENOMIC DNA]</scope>
</reference>
<keyword evidence="2" id="KW-0732">Signal</keyword>
<keyword evidence="4" id="KW-1185">Reference proteome</keyword>
<gene>
    <name evidence="3" type="ORF">PLOB_00043944</name>
</gene>
<feature type="chain" id="PRO_5047474758" evidence="2">
    <location>
        <begin position="23"/>
        <end position="307"/>
    </location>
</feature>
<name>A0ABN8PIF0_9CNID</name>
<dbReference type="Gene3D" id="4.10.400.10">
    <property type="entry name" value="Low-density Lipoprotein Receptor"/>
    <property type="match status" value="1"/>
</dbReference>
<evidence type="ECO:0000313" key="3">
    <source>
        <dbReference type="EMBL" id="CAH3144390.1"/>
    </source>
</evidence>
<keyword evidence="1" id="KW-1015">Disulfide bond</keyword>
<dbReference type="CDD" id="cd00112">
    <property type="entry name" value="LDLa"/>
    <property type="match status" value="1"/>
</dbReference>
<proteinExistence type="predicted"/>
<accession>A0ABN8PIF0</accession>
<evidence type="ECO:0000313" key="4">
    <source>
        <dbReference type="Proteomes" id="UP001159405"/>
    </source>
</evidence>
<evidence type="ECO:0000256" key="1">
    <source>
        <dbReference type="ARBA" id="ARBA00023157"/>
    </source>
</evidence>
<dbReference type="EMBL" id="CALNXK010000073">
    <property type="protein sequence ID" value="CAH3144390.1"/>
    <property type="molecule type" value="Genomic_DNA"/>
</dbReference>
<dbReference type="SUPFAM" id="SSF57424">
    <property type="entry name" value="LDL receptor-like module"/>
    <property type="match status" value="1"/>
</dbReference>
<organism evidence="3 4">
    <name type="scientific">Porites lobata</name>
    <dbReference type="NCBI Taxonomy" id="104759"/>
    <lineage>
        <taxon>Eukaryota</taxon>
        <taxon>Metazoa</taxon>
        <taxon>Cnidaria</taxon>
        <taxon>Anthozoa</taxon>
        <taxon>Hexacorallia</taxon>
        <taxon>Scleractinia</taxon>
        <taxon>Fungiina</taxon>
        <taxon>Poritidae</taxon>
        <taxon>Porites</taxon>
    </lineage>
</organism>
<protein>
    <submittedName>
        <fullName evidence="3">Uncharacterized protein</fullName>
    </submittedName>
</protein>
<comment type="caution">
    <text evidence="3">The sequence shown here is derived from an EMBL/GenBank/DDBJ whole genome shotgun (WGS) entry which is preliminary data.</text>
</comment>
<dbReference type="Proteomes" id="UP001159405">
    <property type="component" value="Unassembled WGS sequence"/>
</dbReference>
<dbReference type="InterPro" id="IPR036055">
    <property type="entry name" value="LDL_receptor-like_sf"/>
</dbReference>
<sequence length="307" mass="34708">MASIFQHMALLIFVSLGETVTGSVISWHRSPGKNAIPLEWMCDGEDDCSDASDETSSIRVTDEDDDLVFERQLITISCTLRHNDLLYLDSTCDPLSPGSCEDNVYWVHIIKFDGTRSEDLVLLKRLQCRPGIKVNGHHKALYRKIKWTKSVHLYLSFSLKSNEDNGYLWADTDRAWENVFVTVFCKTFGVKNPPGYEEKRGEAFYQRSSDQRVDLNIRHPEKRKSEKDRGGVDKPWDPIASLGVISLLLVTIYRCSPGTKVTNITKCKVVKVKGQHGGVVIAGDYATVNVHYNYAAEQARLSESRNC</sequence>
<evidence type="ECO:0000256" key="2">
    <source>
        <dbReference type="SAM" id="SignalP"/>
    </source>
</evidence>
<dbReference type="InterPro" id="IPR002172">
    <property type="entry name" value="LDrepeatLR_classA_rpt"/>
</dbReference>